<sequence length="484" mass="53864">MERIKKGYRFLIYILPATLFFSYYPLISLGASESMNFELSLPILWLVIFDVVALYLLIKKRALGGIWKDWKWLLFPIFVTLSAFWSMNFLRGLLTVGVLWLLYFAGYAFWNLKSLFLEVGFKERFWKIFFGSALVACGWCWAQCILDLAGVPREGSLMCAGCTYRMFGFPHPNGFAIEPQFMGNLLLAPAIMAGYMLETKAILTKDTLKGVRSSLRYLVSIALVFVLSATLFLTFSRGAIYAFVVAVIFMVAVEGVWQKTWRVCRTFLVVAGAFVFTLNLQGIMAQVGPTDDTYGSGVAKVLNHLSLGVVDIRSDINEGEEDALEEQNVPMLEEVEGHDENEGEQAVFDGYVEESTDTRVRLSNAAVDVWRKDFGTMLFGVGIGGAGQALYANGLSPAPKEIIQNEYASLLLETGLIGVVLLILTIILIVRAAMKSVIAPVILTLTVAYAITLLFFSGLPNALHIYLLPALFISLYGKSLYRKQ</sequence>
<name>A0ABY0FPF6_9BACT</name>
<reference evidence="7 8" key="1">
    <citation type="journal article" date="2018" name="bioRxiv">
        <title>Evidence of independent acquisition and adaption of ultra-small bacteria to human hosts across the highly diverse yet reduced genomes of the phylum Saccharibacteria.</title>
        <authorList>
            <person name="McLean J.S."/>
            <person name="Bor B."/>
            <person name="To T.T."/>
            <person name="Liu Q."/>
            <person name="Kearns K.A."/>
            <person name="Solden L.M."/>
            <person name="Wrighton K.C."/>
            <person name="He X."/>
            <person name="Shi W."/>
        </authorList>
    </citation>
    <scope>NUCLEOTIDE SEQUENCE [LARGE SCALE GENOMIC DNA]</scope>
    <source>
        <strain evidence="7 8">TM7_G3_2_Rum_HOT_351B</strain>
    </source>
</reference>
<feature type="transmembrane region" description="Helical" evidence="5">
    <location>
        <begin position="215"/>
        <end position="233"/>
    </location>
</feature>
<feature type="transmembrane region" description="Helical" evidence="5">
    <location>
        <begin position="70"/>
        <end position="87"/>
    </location>
</feature>
<dbReference type="EMBL" id="PRLM01000003">
    <property type="protein sequence ID" value="RYC74770.1"/>
    <property type="molecule type" value="Genomic_DNA"/>
</dbReference>
<feature type="transmembrane region" description="Helical" evidence="5">
    <location>
        <begin position="463"/>
        <end position="481"/>
    </location>
</feature>
<evidence type="ECO:0000256" key="4">
    <source>
        <dbReference type="ARBA" id="ARBA00023136"/>
    </source>
</evidence>
<dbReference type="Pfam" id="PF04932">
    <property type="entry name" value="Wzy_C"/>
    <property type="match status" value="1"/>
</dbReference>
<dbReference type="InterPro" id="IPR007016">
    <property type="entry name" value="O-antigen_ligase-rel_domated"/>
</dbReference>
<accession>A0ABY0FPF6</accession>
<feature type="transmembrane region" description="Helical" evidence="5">
    <location>
        <begin position="7"/>
        <end position="27"/>
    </location>
</feature>
<feature type="domain" description="O-antigen ligase-related" evidence="6">
    <location>
        <begin position="223"/>
        <end position="423"/>
    </location>
</feature>
<gene>
    <name evidence="7" type="ORF">G3RUM_00310</name>
</gene>
<evidence type="ECO:0000256" key="3">
    <source>
        <dbReference type="ARBA" id="ARBA00022989"/>
    </source>
</evidence>
<organism evidence="7 8">
    <name type="scientific">Candidatus Nanosyncoccus alces</name>
    <dbReference type="NCBI Taxonomy" id="2171997"/>
    <lineage>
        <taxon>Bacteria</taxon>
        <taxon>Candidatus Saccharimonadota</taxon>
        <taxon>Candidatus Nanosyncoccalia</taxon>
        <taxon>Candidatus Nanosyncoccales</taxon>
        <taxon>Candidatus Nanosyncoccaceae</taxon>
        <taxon>Candidatus Nanosyncoccus</taxon>
    </lineage>
</organism>
<feature type="transmembrane region" description="Helical" evidence="5">
    <location>
        <begin position="239"/>
        <end position="257"/>
    </location>
</feature>
<keyword evidence="3 5" id="KW-1133">Transmembrane helix</keyword>
<comment type="subcellular location">
    <subcellularLocation>
        <location evidence="1">Membrane</location>
        <topology evidence="1">Multi-pass membrane protein</topology>
    </subcellularLocation>
</comment>
<comment type="caution">
    <text evidence="7">The sequence shown here is derived from an EMBL/GenBank/DDBJ whole genome shotgun (WGS) entry which is preliminary data.</text>
</comment>
<evidence type="ECO:0000313" key="7">
    <source>
        <dbReference type="EMBL" id="RYC74770.1"/>
    </source>
</evidence>
<dbReference type="Proteomes" id="UP001191019">
    <property type="component" value="Unassembled WGS sequence"/>
</dbReference>
<proteinExistence type="predicted"/>
<evidence type="ECO:0000256" key="2">
    <source>
        <dbReference type="ARBA" id="ARBA00022692"/>
    </source>
</evidence>
<feature type="transmembrane region" description="Helical" evidence="5">
    <location>
        <begin position="124"/>
        <end position="148"/>
    </location>
</feature>
<evidence type="ECO:0000259" key="6">
    <source>
        <dbReference type="Pfam" id="PF04932"/>
    </source>
</evidence>
<evidence type="ECO:0000256" key="5">
    <source>
        <dbReference type="SAM" id="Phobius"/>
    </source>
</evidence>
<keyword evidence="8" id="KW-1185">Reference proteome</keyword>
<reference evidence="7 8" key="2">
    <citation type="journal article" date="2020" name="Cell Rep.">
        <title>Acquisition and Adaptation of Ultra-small Parasitic Reduced Genome Bacteria to Mammalian Hosts.</title>
        <authorList>
            <person name="McLean J.S."/>
            <person name="Bor B."/>
            <person name="Kerns K.A."/>
            <person name="Liu Q."/>
            <person name="To T.T."/>
            <person name="Solden L."/>
            <person name="Hendrickson E.L."/>
            <person name="Wrighton K."/>
            <person name="Shi W."/>
            <person name="He X."/>
        </authorList>
    </citation>
    <scope>NUCLEOTIDE SEQUENCE [LARGE SCALE GENOMIC DNA]</scope>
    <source>
        <strain evidence="7 8">TM7_G3_2_Rum_HOT_351B</strain>
    </source>
</reference>
<keyword evidence="2 5" id="KW-0812">Transmembrane</keyword>
<keyword evidence="4 5" id="KW-0472">Membrane</keyword>
<feature type="transmembrane region" description="Helical" evidence="5">
    <location>
        <begin position="93"/>
        <end position="112"/>
    </location>
</feature>
<feature type="transmembrane region" description="Helical" evidence="5">
    <location>
        <begin position="181"/>
        <end position="203"/>
    </location>
</feature>
<feature type="transmembrane region" description="Helical" evidence="5">
    <location>
        <begin position="407"/>
        <end position="430"/>
    </location>
</feature>
<evidence type="ECO:0000256" key="1">
    <source>
        <dbReference type="ARBA" id="ARBA00004141"/>
    </source>
</evidence>
<protein>
    <recommendedName>
        <fullName evidence="6">O-antigen ligase-related domain-containing protein</fullName>
    </recommendedName>
</protein>
<dbReference type="InterPro" id="IPR051533">
    <property type="entry name" value="WaaL-like"/>
</dbReference>
<feature type="transmembrane region" description="Helical" evidence="5">
    <location>
        <begin position="437"/>
        <end position="457"/>
    </location>
</feature>
<dbReference type="PANTHER" id="PTHR37422">
    <property type="entry name" value="TEICHURONIC ACID BIOSYNTHESIS PROTEIN TUAE"/>
    <property type="match status" value="1"/>
</dbReference>
<dbReference type="RefSeq" id="WP_129734717.1">
    <property type="nucleotide sequence ID" value="NZ_PRLM01000003.1"/>
</dbReference>
<dbReference type="PANTHER" id="PTHR37422:SF13">
    <property type="entry name" value="LIPOPOLYSACCHARIDE BIOSYNTHESIS PROTEIN PA4999-RELATED"/>
    <property type="match status" value="1"/>
</dbReference>
<feature type="transmembrane region" description="Helical" evidence="5">
    <location>
        <begin position="39"/>
        <end position="58"/>
    </location>
</feature>
<evidence type="ECO:0000313" key="8">
    <source>
        <dbReference type="Proteomes" id="UP001191019"/>
    </source>
</evidence>